<evidence type="ECO:0000313" key="2">
    <source>
        <dbReference type="EMBL" id="SEM62739.1"/>
    </source>
</evidence>
<protein>
    <submittedName>
        <fullName evidence="2">Uncharacterized protein</fullName>
    </submittedName>
</protein>
<keyword evidence="1" id="KW-0812">Transmembrane</keyword>
<proteinExistence type="predicted"/>
<organism evidence="2 3">
    <name type="scientific">Olivibacter domesticus</name>
    <name type="common">Pseudosphingobacterium domesticum</name>
    <dbReference type="NCBI Taxonomy" id="407022"/>
    <lineage>
        <taxon>Bacteria</taxon>
        <taxon>Pseudomonadati</taxon>
        <taxon>Bacteroidota</taxon>
        <taxon>Sphingobacteriia</taxon>
        <taxon>Sphingobacteriales</taxon>
        <taxon>Sphingobacteriaceae</taxon>
        <taxon>Olivibacter</taxon>
    </lineage>
</organism>
<dbReference type="AlphaFoldDB" id="A0A1H7ZZ26"/>
<dbReference type="Proteomes" id="UP000199421">
    <property type="component" value="Unassembled WGS sequence"/>
</dbReference>
<keyword evidence="1" id="KW-0472">Membrane</keyword>
<evidence type="ECO:0000256" key="1">
    <source>
        <dbReference type="SAM" id="Phobius"/>
    </source>
</evidence>
<keyword evidence="3" id="KW-1185">Reference proteome</keyword>
<reference evidence="3" key="1">
    <citation type="submission" date="2016-10" db="EMBL/GenBank/DDBJ databases">
        <authorList>
            <person name="Varghese N."/>
            <person name="Submissions S."/>
        </authorList>
    </citation>
    <scope>NUCLEOTIDE SEQUENCE [LARGE SCALE GENOMIC DNA]</scope>
    <source>
        <strain evidence="3">DSM 18733</strain>
    </source>
</reference>
<evidence type="ECO:0000313" key="3">
    <source>
        <dbReference type="Proteomes" id="UP000199421"/>
    </source>
</evidence>
<accession>A0A1H7ZZ26</accession>
<sequence>MLLNSSSTLLNFFSLPVFNSFMAAMVSVLGSLLTFFTLTICVILDDQRWCYYLACDAWNIEGRCKLIMSCSLELCMLEW</sequence>
<name>A0A1H7ZZ26_OLID1</name>
<keyword evidence="1" id="KW-1133">Transmembrane helix</keyword>
<gene>
    <name evidence="2" type="ORF">SAMN05661044_05658</name>
</gene>
<dbReference type="EMBL" id="FOAF01000023">
    <property type="protein sequence ID" value="SEM62739.1"/>
    <property type="molecule type" value="Genomic_DNA"/>
</dbReference>
<feature type="transmembrane region" description="Helical" evidence="1">
    <location>
        <begin position="20"/>
        <end position="44"/>
    </location>
</feature>